<evidence type="ECO:0000313" key="2">
    <source>
        <dbReference type="Proteomes" id="UP000228500"/>
    </source>
</evidence>
<dbReference type="EMBL" id="PFJH01000068">
    <property type="protein sequence ID" value="PIX68755.1"/>
    <property type="molecule type" value="Genomic_DNA"/>
</dbReference>
<gene>
    <name evidence="1" type="ORF">COZ40_01610</name>
</gene>
<reference evidence="2" key="1">
    <citation type="submission" date="2017-09" db="EMBL/GenBank/DDBJ databases">
        <title>Depth-based differentiation of microbial function through sediment-hosted aquifers and enrichment of novel symbionts in the deep terrestrial subsurface.</title>
        <authorList>
            <person name="Probst A.J."/>
            <person name="Ladd B."/>
            <person name="Jarett J.K."/>
            <person name="Geller-Mcgrath D.E."/>
            <person name="Sieber C.M.K."/>
            <person name="Emerson J.B."/>
            <person name="Anantharaman K."/>
            <person name="Thomas B.C."/>
            <person name="Malmstrom R."/>
            <person name="Stieglmeier M."/>
            <person name="Klingl A."/>
            <person name="Woyke T."/>
            <person name="Ryan C.M."/>
            <person name="Banfield J.F."/>
        </authorList>
    </citation>
    <scope>NUCLEOTIDE SEQUENCE [LARGE SCALE GENOMIC DNA]</scope>
</reference>
<proteinExistence type="predicted"/>
<accession>A0A2M7LKZ9</accession>
<comment type="caution">
    <text evidence="1">The sequence shown here is derived from an EMBL/GenBank/DDBJ whole genome shotgun (WGS) entry which is preliminary data.</text>
</comment>
<name>A0A2M7LKZ9_9BACT</name>
<dbReference type="AlphaFoldDB" id="A0A2M7LKZ9"/>
<dbReference type="Proteomes" id="UP000228500">
    <property type="component" value="Unassembled WGS sequence"/>
</dbReference>
<sequence length="667" mass="74284">MKKGFSILILLLSVIALIGVGGGAYYLGTKNTLPEIQISFPKKNAPVIPTSSAQKATKPAEPLFSGTVKKINKDLGLFKITDVDKENGVPDSIAYYEAGTYLRGEYKDYTRILAIRPAEGPGPSLQFILATKDYSSYLLDDPNDKTGNYPSDDWDNPYMFIDKSKIANTVTLDTEHTKTIAVKKPFTLIRQDSVLLEYKKTGQKNKSGYDIYIDAPMTEFDKSSLLASSKTQLSLYAGGTDWGKGEGLNAKEKAALATRNLYLSKTTLVHGVDSTGLTYSYVLSTEKEVGAFVQNAPSVEQENIAYKKQAALFNEKKLKEYPEYPKTAPFPGLRFIKSDVGLATDYYNTYDAAFPGACGGAQSTFVVDTIKDVDLEPVTSNSDYPLFTLKDTKNPLYELAYQTKTEQGEESFKPINDNKSMPSLNEYISKNPLLFFKDAWGRWVVVGEYDLKLMGGCGKPVVYLYPEKQTTVHLSFSSPVALNTNIPTYRNGWLVSASPDGVLTDLQPQYTDCSKIDGLHAAGSEYAPKACKSNSYPYIYWSGKSVENFYPPVTGGWVVERKNLLTFMREKLNEMGLNNTESGDMISYWVPKMSEKNAPYYQIGFLQTKEMNDFIPMQVDPRPDSVLRIFLDWKALSSKPTVVPVPQRLEKVSRNGFTLVEWGGLLE</sequence>
<organism evidence="1 2">
    <name type="scientific">Candidatus Roizmanbacteria bacterium CG_4_10_14_3_um_filter_39_13</name>
    <dbReference type="NCBI Taxonomy" id="1974831"/>
    <lineage>
        <taxon>Bacteria</taxon>
        <taxon>Candidatus Roizmaniibacteriota</taxon>
    </lineage>
</organism>
<evidence type="ECO:0000313" key="1">
    <source>
        <dbReference type="EMBL" id="PIX68755.1"/>
    </source>
</evidence>
<protein>
    <submittedName>
        <fullName evidence="1">Uncharacterized protein</fullName>
    </submittedName>
</protein>